<dbReference type="PROSITE" id="PS00615">
    <property type="entry name" value="C_TYPE_LECTIN_1"/>
    <property type="match status" value="1"/>
</dbReference>
<dbReference type="InterPro" id="IPR007110">
    <property type="entry name" value="Ig-like_dom"/>
</dbReference>
<dbReference type="SUPFAM" id="SSF56436">
    <property type="entry name" value="C-type lectin-like"/>
    <property type="match status" value="3"/>
</dbReference>
<evidence type="ECO:0000313" key="8">
    <source>
        <dbReference type="Ensembl" id="ENSOMYP00000077659.2"/>
    </source>
</evidence>
<dbReference type="GO" id="GO:0005576">
    <property type="term" value="C:extracellular region"/>
    <property type="evidence" value="ECO:0007669"/>
    <property type="project" value="InterPro"/>
</dbReference>
<dbReference type="PROSITE" id="PS50041">
    <property type="entry name" value="C_TYPE_LECTIN_2"/>
    <property type="match status" value="3"/>
</dbReference>
<dbReference type="InterPro" id="IPR036179">
    <property type="entry name" value="Ig-like_dom_sf"/>
</dbReference>
<dbReference type="PRINTS" id="PR00005">
    <property type="entry name" value="APPLEDOMAIN"/>
</dbReference>
<reference evidence="8" key="1">
    <citation type="submission" date="2020-07" db="EMBL/GenBank/DDBJ databases">
        <title>A long reads based de novo assembly of the rainbow trout Arlee double haploid line genome.</title>
        <authorList>
            <person name="Gao G."/>
            <person name="Palti Y."/>
        </authorList>
    </citation>
    <scope>NUCLEOTIDE SEQUENCE [LARGE SCALE GENOMIC DNA]</scope>
</reference>
<dbReference type="SMART" id="SM00223">
    <property type="entry name" value="APPLE"/>
    <property type="match status" value="1"/>
</dbReference>
<dbReference type="InterPro" id="IPR016186">
    <property type="entry name" value="C-type_lectin-like/link_sf"/>
</dbReference>
<feature type="compositionally biased region" description="Low complexity" evidence="3">
    <location>
        <begin position="455"/>
        <end position="810"/>
    </location>
</feature>
<dbReference type="PANTHER" id="PTHR45784">
    <property type="entry name" value="C-TYPE LECTIN DOMAIN FAMILY 20 MEMBER A-RELATED"/>
    <property type="match status" value="1"/>
</dbReference>
<evidence type="ECO:0000259" key="6">
    <source>
        <dbReference type="PROSITE" id="PS50835"/>
    </source>
</evidence>
<keyword evidence="9" id="KW-1185">Reference proteome</keyword>
<protein>
    <submittedName>
        <fullName evidence="8">Uncharacterized protein</fullName>
    </submittedName>
</protein>
<evidence type="ECO:0000259" key="5">
    <source>
        <dbReference type="PROSITE" id="PS50041"/>
    </source>
</evidence>
<accession>A0A8C7TAC6</accession>
<feature type="compositionally biased region" description="Polar residues" evidence="3">
    <location>
        <begin position="811"/>
        <end position="826"/>
    </location>
</feature>
<dbReference type="InterPro" id="IPR018378">
    <property type="entry name" value="C-type_lectin_CS"/>
</dbReference>
<dbReference type="SMART" id="SM00409">
    <property type="entry name" value="IG"/>
    <property type="match status" value="1"/>
</dbReference>
<dbReference type="PROSITE" id="PS50835">
    <property type="entry name" value="IG_LIKE"/>
    <property type="match status" value="1"/>
</dbReference>
<dbReference type="CDD" id="cd00037">
    <property type="entry name" value="CLECT"/>
    <property type="match status" value="3"/>
</dbReference>
<dbReference type="InterPro" id="IPR003599">
    <property type="entry name" value="Ig_sub"/>
</dbReference>
<name>A0A8C7TAC6_ONCMY</name>
<dbReference type="AlphaFoldDB" id="A0A8C7TAC6"/>
<dbReference type="Gene3D" id="3.50.4.10">
    <property type="entry name" value="Hepatocyte Growth Factor"/>
    <property type="match status" value="1"/>
</dbReference>
<evidence type="ECO:0000256" key="3">
    <source>
        <dbReference type="SAM" id="MobiDB-lite"/>
    </source>
</evidence>
<dbReference type="InterPro" id="IPR003609">
    <property type="entry name" value="Pan_app"/>
</dbReference>
<dbReference type="PANTHER" id="PTHR45784:SF5">
    <property type="entry name" value="C-TYPE LECTIN DOMAIN FAMILY 20 MEMBER A-RELATED"/>
    <property type="match status" value="1"/>
</dbReference>
<keyword evidence="2" id="KW-1015">Disulfide bond</keyword>
<dbReference type="SUPFAM" id="SSF48726">
    <property type="entry name" value="Immunoglobulin"/>
    <property type="match status" value="1"/>
</dbReference>
<feature type="domain" description="C-type lectin" evidence="5">
    <location>
        <begin position="880"/>
        <end position="1001"/>
    </location>
</feature>
<dbReference type="GeneTree" id="ENSGT01150000286973"/>
<dbReference type="InterPro" id="IPR016187">
    <property type="entry name" value="CTDL_fold"/>
</dbReference>
<dbReference type="InterPro" id="IPR001304">
    <property type="entry name" value="C-type_lectin-like"/>
</dbReference>
<sequence>MIQEILLLLLLAVRASPVLMAEVSVLAGSSVTLLCGYSVKNHGYDTCWGRNCYYNFWGECGCSEPRVIKKAAISPNDPKKYSLSRENLTISNLQLKDRGSYCCCVDISSVLYRDYTEYYNLKVVKGCERNLMKGVDFGINNMEQSPPFVTNASQCRQKCTEHYNCQYFTFVGKEAGINNLNNRHCFLMTSTDDMPVTIQYLEHATSGYSLKNCSGIITYSAKKYSLVLEEKNWTEAQEYCRQHYTNLSIIHTEEDWKAIQSSLGNFIGDVWIGLHRSGSTEKWKWSDGEDFMFFNWEKGFGGHNWGHDCVLSISSHWQPVSCATQRQYMCQRVHRGNATTEKVYELMPGTKTQQDALKDCKSKGRDLASILNQKEQESFDEVTEGDTWIGLKHNNSNTKWEWSNGEPFQQWENTRVDGNCVQLNRKWRPKDCSRQSAFLCYGDEHPLNNTGDLNTPVTPETTSPTSTGPPSTDIFTTTPTTSPTTTTKGQSTTSPTTTTKGQSTTSPTTTTKGQSTTSPTTTTKGQSTTSPTTTTKGQSTTSPTTTSKGQSTTSPPTTTKGQSTTSPTTTTKGQSTTSPTTTTKGQSTTSPTTITKGQSTTSPTTTTNGQSTTSPTTTTKGQSTTSPTTTTKGQSTTSPTTTTSGQSTTSPTTTTNGQSTTSPTTTTNGQSTTSPTTTTNGQSTTSPTTTTNGQSTTSPPTTTNGQSTTSPTTTTNGQSTTSPTTTTEGESTTSPTTTTKGQSTTSPPTTTYGQSTTSPTTTTEGESTTSPTTTTKGQSTTSPTTTTNGQSTTSPPTTTYGQSTTSPITTSKGQSTTSPTITINGQSTTSPTTTTDRQSTTLPTSTSSGQLTSSGFTSPNNQPTSSPSSTTSPLHPNYLHFFNESKSWINSLKFCKSRGSKSNLVQITNQTVHADVTQLLANVELQCGEVWIGLERSIFEWNAPWLWTSSDVDKVVKYSEWHSCFPLNPINYHCGKMVRVGNGELKWLDASCHQELPFICQGALLNF</sequence>
<organism evidence="8 9">
    <name type="scientific">Oncorhynchus mykiss</name>
    <name type="common">Rainbow trout</name>
    <name type="synonym">Salmo gairdneri</name>
    <dbReference type="NCBI Taxonomy" id="8022"/>
    <lineage>
        <taxon>Eukaryota</taxon>
        <taxon>Metazoa</taxon>
        <taxon>Chordata</taxon>
        <taxon>Craniata</taxon>
        <taxon>Vertebrata</taxon>
        <taxon>Euteleostomi</taxon>
        <taxon>Actinopterygii</taxon>
        <taxon>Neopterygii</taxon>
        <taxon>Teleostei</taxon>
        <taxon>Protacanthopterygii</taxon>
        <taxon>Salmoniformes</taxon>
        <taxon>Salmonidae</taxon>
        <taxon>Salmoninae</taxon>
        <taxon>Oncorhynchus</taxon>
    </lineage>
</organism>
<feature type="domain" description="Ig-like" evidence="6">
    <location>
        <begin position="17"/>
        <end position="105"/>
    </location>
</feature>
<dbReference type="Proteomes" id="UP000694395">
    <property type="component" value="Chromosome 15"/>
</dbReference>
<evidence type="ECO:0000259" key="7">
    <source>
        <dbReference type="PROSITE" id="PS50948"/>
    </source>
</evidence>
<feature type="region of interest" description="Disordered" evidence="3">
    <location>
        <begin position="442"/>
        <end position="872"/>
    </location>
</feature>
<feature type="signal peptide" evidence="4">
    <location>
        <begin position="1"/>
        <end position="20"/>
    </location>
</feature>
<dbReference type="InterPro" id="IPR013783">
    <property type="entry name" value="Ig-like_fold"/>
</dbReference>
<dbReference type="Gene3D" id="3.10.100.10">
    <property type="entry name" value="Mannose-Binding Protein A, subunit A"/>
    <property type="match status" value="3"/>
</dbReference>
<evidence type="ECO:0000313" key="9">
    <source>
        <dbReference type="Proteomes" id="UP000694395"/>
    </source>
</evidence>
<feature type="domain" description="C-type lectin" evidence="5">
    <location>
        <begin position="219"/>
        <end position="331"/>
    </location>
</feature>
<dbReference type="Ensembl" id="ENSOMYT00000084547.2">
    <property type="protein sequence ID" value="ENSOMYP00000077659.2"/>
    <property type="gene ID" value="ENSOMYG00000035899.2"/>
</dbReference>
<evidence type="ECO:0000256" key="2">
    <source>
        <dbReference type="ARBA" id="ARBA00023157"/>
    </source>
</evidence>
<dbReference type="PROSITE" id="PS50948">
    <property type="entry name" value="PAN"/>
    <property type="match status" value="1"/>
</dbReference>
<dbReference type="Pfam" id="PF00024">
    <property type="entry name" value="PAN_1"/>
    <property type="match status" value="1"/>
</dbReference>
<feature type="domain" description="Apple" evidence="7">
    <location>
        <begin position="127"/>
        <end position="213"/>
    </location>
</feature>
<feature type="domain" description="C-type lectin" evidence="5">
    <location>
        <begin position="339"/>
        <end position="441"/>
    </location>
</feature>
<dbReference type="SMART" id="SM00034">
    <property type="entry name" value="CLECT"/>
    <property type="match status" value="3"/>
</dbReference>
<keyword evidence="4" id="KW-0732">Signal</keyword>
<dbReference type="Gene3D" id="2.60.40.10">
    <property type="entry name" value="Immunoglobulins"/>
    <property type="match status" value="1"/>
</dbReference>
<dbReference type="Pfam" id="PF00059">
    <property type="entry name" value="Lectin_C"/>
    <property type="match status" value="3"/>
</dbReference>
<reference evidence="8" key="3">
    <citation type="submission" date="2025-09" db="UniProtKB">
        <authorList>
            <consortium name="Ensembl"/>
        </authorList>
    </citation>
    <scope>IDENTIFICATION</scope>
</reference>
<reference evidence="8" key="2">
    <citation type="submission" date="2025-08" db="UniProtKB">
        <authorList>
            <consortium name="Ensembl"/>
        </authorList>
    </citation>
    <scope>IDENTIFICATION</scope>
</reference>
<feature type="compositionally biased region" description="Low complexity" evidence="3">
    <location>
        <begin position="827"/>
        <end position="872"/>
    </location>
</feature>
<dbReference type="GO" id="GO:0006508">
    <property type="term" value="P:proteolysis"/>
    <property type="evidence" value="ECO:0007669"/>
    <property type="project" value="InterPro"/>
</dbReference>
<keyword evidence="1" id="KW-0677">Repeat</keyword>
<proteinExistence type="predicted"/>
<feature type="chain" id="PRO_5035454868" evidence="4">
    <location>
        <begin position="21"/>
        <end position="1007"/>
    </location>
</feature>
<dbReference type="InterPro" id="IPR000177">
    <property type="entry name" value="Apple"/>
</dbReference>
<evidence type="ECO:0000256" key="4">
    <source>
        <dbReference type="SAM" id="SignalP"/>
    </source>
</evidence>
<evidence type="ECO:0000256" key="1">
    <source>
        <dbReference type="ARBA" id="ARBA00022737"/>
    </source>
</evidence>